<keyword evidence="1" id="KW-0812">Transmembrane</keyword>
<keyword evidence="1" id="KW-1133">Transmembrane helix</keyword>
<evidence type="ECO:0000256" key="1">
    <source>
        <dbReference type="SAM" id="Phobius"/>
    </source>
</evidence>
<evidence type="ECO:0000313" key="2">
    <source>
        <dbReference type="EMBL" id="PWZ12555.1"/>
    </source>
</evidence>
<name>A0A3L6DVA3_MAIZE</name>
<feature type="transmembrane region" description="Helical" evidence="1">
    <location>
        <begin position="22"/>
        <end position="40"/>
    </location>
</feature>
<organism evidence="2">
    <name type="scientific">Zea mays</name>
    <name type="common">Maize</name>
    <dbReference type="NCBI Taxonomy" id="4577"/>
    <lineage>
        <taxon>Eukaryota</taxon>
        <taxon>Viridiplantae</taxon>
        <taxon>Streptophyta</taxon>
        <taxon>Embryophyta</taxon>
        <taxon>Tracheophyta</taxon>
        <taxon>Spermatophyta</taxon>
        <taxon>Magnoliopsida</taxon>
        <taxon>Liliopsida</taxon>
        <taxon>Poales</taxon>
        <taxon>Poaceae</taxon>
        <taxon>PACMAD clade</taxon>
        <taxon>Panicoideae</taxon>
        <taxon>Andropogonodae</taxon>
        <taxon>Andropogoneae</taxon>
        <taxon>Tripsacinae</taxon>
        <taxon>Zea</taxon>
    </lineage>
</organism>
<dbReference type="EMBL" id="NCVQ01000008">
    <property type="protein sequence ID" value="PWZ12555.1"/>
    <property type="molecule type" value="Genomic_DNA"/>
</dbReference>
<reference evidence="2" key="1">
    <citation type="journal article" date="2018" name="Nat. Genet.">
        <title>Extensive intraspecific gene order and gene structural variations between Mo17 and other maize genomes.</title>
        <authorList>
            <person name="Sun S."/>
            <person name="Zhou Y."/>
            <person name="Chen J."/>
            <person name="Shi J."/>
            <person name="Zhao H."/>
            <person name="Zhao H."/>
            <person name="Song W."/>
            <person name="Zhang M."/>
            <person name="Cui Y."/>
            <person name="Dong X."/>
            <person name="Liu H."/>
            <person name="Ma X."/>
            <person name="Jiao Y."/>
            <person name="Wang B."/>
            <person name="Wei X."/>
            <person name="Stein J.C."/>
            <person name="Glaubitz J.C."/>
            <person name="Lu F."/>
            <person name="Yu G."/>
            <person name="Liang C."/>
            <person name="Fengler K."/>
            <person name="Li B."/>
            <person name="Rafalski A."/>
            <person name="Schnable P.S."/>
            <person name="Ware D.H."/>
            <person name="Buckler E.S."/>
            <person name="Lai J."/>
        </authorList>
    </citation>
    <scope>NUCLEOTIDE SEQUENCE [LARGE SCALE GENOMIC DNA]</scope>
    <source>
        <tissue evidence="2">Seedling</tissue>
    </source>
</reference>
<proteinExistence type="predicted"/>
<dbReference type="AlphaFoldDB" id="A0A3L6DVA3"/>
<protein>
    <submittedName>
        <fullName evidence="2">Uncharacterized protein</fullName>
    </submittedName>
</protein>
<gene>
    <name evidence="2" type="ORF">Zm00014a_036754</name>
</gene>
<keyword evidence="1" id="KW-0472">Membrane</keyword>
<accession>A0A3L6DVA3</accession>
<comment type="caution">
    <text evidence="2">The sequence shown here is derived from an EMBL/GenBank/DDBJ whole genome shotgun (WGS) entry which is preliminary data.</text>
</comment>
<sequence length="50" mass="6111">MYTNLSPAESPIFVLYFPLKDVFLYIFFLSNNVFYFTSFIRQRLVLKMYL</sequence>
<dbReference type="Proteomes" id="UP000251960">
    <property type="component" value="Chromosome 7"/>
</dbReference>